<reference evidence="1 2" key="1">
    <citation type="submission" date="2015-04" db="EMBL/GenBank/DDBJ databases">
        <authorList>
            <person name="Syromyatnikov M.Y."/>
            <person name="Popov V.N."/>
        </authorList>
    </citation>
    <scope>NUCLEOTIDE SEQUENCE [LARGE SCALE GENOMIC DNA]</scope>
    <source>
        <strain evidence="1">WF-38-12</strain>
    </source>
</reference>
<dbReference type="OrthoDB" id="4369806at2759"/>
<evidence type="ECO:0000313" key="2">
    <source>
        <dbReference type="Proteomes" id="UP000054383"/>
    </source>
</evidence>
<dbReference type="Gene3D" id="1.20.5.340">
    <property type="match status" value="2"/>
</dbReference>
<dbReference type="InterPro" id="IPR055530">
    <property type="entry name" value="DUF7104"/>
</dbReference>
<sequence>MTLLLDRRDCSQVIKGIIHPAAINSGSEKEIMIFLLDQRKDQIQEDVIMAAAANWYSGKETMTFLLDRRGYQIQITEDVVKAAAANKHSGKDIMILLLGRGDQIRITEDAVTTIIQRLNSTVVRLLLDRREYQIPTTEDIVKAAAGNEHSGEDIMTLLLDRQGD</sequence>
<keyword evidence="2" id="KW-1185">Reference proteome</keyword>
<proteinExistence type="predicted"/>
<accession>A0A0U1MBN2</accession>
<dbReference type="Pfam" id="PF23397">
    <property type="entry name" value="DUF7104"/>
    <property type="match status" value="5"/>
</dbReference>
<gene>
    <name evidence="1" type="ORF">PISL3812_09798</name>
</gene>
<dbReference type="EMBL" id="CVMT01000015">
    <property type="protein sequence ID" value="CRG92732.1"/>
    <property type="molecule type" value="Genomic_DNA"/>
</dbReference>
<protein>
    <submittedName>
        <fullName evidence="1">Uncharacterized protein</fullName>
    </submittedName>
</protein>
<evidence type="ECO:0000313" key="1">
    <source>
        <dbReference type="EMBL" id="CRG92732.1"/>
    </source>
</evidence>
<dbReference type="Proteomes" id="UP000054383">
    <property type="component" value="Unassembled WGS sequence"/>
</dbReference>
<organism evidence="1 2">
    <name type="scientific">Talaromyces islandicus</name>
    <name type="common">Penicillium islandicum</name>
    <dbReference type="NCBI Taxonomy" id="28573"/>
    <lineage>
        <taxon>Eukaryota</taxon>
        <taxon>Fungi</taxon>
        <taxon>Dikarya</taxon>
        <taxon>Ascomycota</taxon>
        <taxon>Pezizomycotina</taxon>
        <taxon>Eurotiomycetes</taxon>
        <taxon>Eurotiomycetidae</taxon>
        <taxon>Eurotiales</taxon>
        <taxon>Trichocomaceae</taxon>
        <taxon>Talaromyces</taxon>
        <taxon>Talaromyces sect. Islandici</taxon>
    </lineage>
</organism>
<name>A0A0U1MBN2_TALIS</name>
<dbReference type="AlphaFoldDB" id="A0A0U1MBN2"/>